<dbReference type="PANTHER" id="PTHR22763:SF162">
    <property type="entry name" value="TRANSMEMBRANE E3 UBIQUITIN-PROTEIN LIGASE 1"/>
    <property type="match status" value="1"/>
</dbReference>
<reference evidence="18" key="1">
    <citation type="submission" date="2021-03" db="EMBL/GenBank/DDBJ databases">
        <authorList>
            <person name="Tagirdzhanova G."/>
        </authorList>
    </citation>
    <scope>NUCLEOTIDE SEQUENCE</scope>
</reference>
<evidence type="ECO:0000256" key="15">
    <source>
        <dbReference type="SAM" id="Phobius"/>
    </source>
</evidence>
<keyword evidence="7" id="KW-0479">Metal-binding</keyword>
<feature type="region of interest" description="Disordered" evidence="14">
    <location>
        <begin position="736"/>
        <end position="772"/>
    </location>
</feature>
<keyword evidence="12 15" id="KW-1133">Transmembrane helix</keyword>
<keyword evidence="13 15" id="KW-0472">Membrane</keyword>
<evidence type="ECO:0000313" key="19">
    <source>
        <dbReference type="Proteomes" id="UP000664534"/>
    </source>
</evidence>
<feature type="transmembrane region" description="Helical" evidence="15">
    <location>
        <begin position="405"/>
        <end position="423"/>
    </location>
</feature>
<dbReference type="Proteomes" id="UP000664534">
    <property type="component" value="Unassembled WGS sequence"/>
</dbReference>
<feature type="signal peptide" evidence="16">
    <location>
        <begin position="1"/>
        <end position="24"/>
    </location>
</feature>
<dbReference type="GO" id="GO:0043161">
    <property type="term" value="P:proteasome-mediated ubiquitin-dependent protein catabolic process"/>
    <property type="evidence" value="ECO:0007669"/>
    <property type="project" value="TreeGrafter"/>
</dbReference>
<keyword evidence="9" id="KW-0863">Zinc-finger</keyword>
<dbReference type="GO" id="GO:0012505">
    <property type="term" value="C:endomembrane system"/>
    <property type="evidence" value="ECO:0007669"/>
    <property type="project" value="UniProtKB-SubCell"/>
</dbReference>
<evidence type="ECO:0000256" key="6">
    <source>
        <dbReference type="ARBA" id="ARBA00022692"/>
    </source>
</evidence>
<proteinExistence type="predicted"/>
<dbReference type="GO" id="GO:0044695">
    <property type="term" value="C:Dsc E3 ubiquitin ligase complex"/>
    <property type="evidence" value="ECO:0007669"/>
    <property type="project" value="TreeGrafter"/>
</dbReference>
<evidence type="ECO:0000259" key="17">
    <source>
        <dbReference type="Pfam" id="PF11145"/>
    </source>
</evidence>
<sequence length="895" mass="99923">MDTPRVALVVFLLLFLFLSPDSQAPSLSQQRDIDQSILGEREALDLLNTSSYGGLDATNNRWVNVTGLRKNDGYAWDLLQDVQERAKEQLQNMCNAFEFTSIFNNASLPSGKPAKDGDEQNIVDKILSTMRPFYDPAPLYQNVTGIVRGRWTRSKIGEGLASRTLNLSALTPRTGYVSLEYNRNITGRSGDLRFHIHEGTGDNFKLGREDEGLVRDVKATMTIKDESSSGDGWEINLFGVHYPLQGGSVLSTTSEKFAGIFALPHFTLSERAFSLAQRVLNQTLMSTIDAQEAEFGTVLNPWTSSPHNPSDALFPVPHCEFIVYLQQHPNEDTDIDFRKLEKELRFPSGASMPSAPTIRMSALIFSPDCGFVLESQGPPDFAPQEGLHLNGQKLESYMRIARRCIIAFSAVICVQVFLSIRQMKDASTPSTKSRVSFYTIAMMALGDGFACMGFMFVSMMIDAAFLPLIATAFLSFLGVSFFGMKFLMDIWTVQAPERQERDRERQERWSGFAPLNTAPTPPAATTSAPAGITTGAGADTLPLPVTARRPADTGATPIIIPSDQDVDAENADNTDNTATQPRAQTTTLNTARREMSALYSKFYFLLLGLVFLSLHATTWPIPLRTFYTNIMCFVYFSFWIPQINRNITRNCRRALRWEFVIGQSIFRLAPIVYFYTVSNNILFFGNDRNMAYIFIAWVWLQVWALGSQEIFGPRFFVPKGWAPPAYDYHPILQGEGDEESGSTMPIGFTQVTSSPTRPTFPSLQSRTGGSKARPNARIFDCAICTENINVPIVRKAGSSEGESQGSASAALSTTFFARRAYMVTPCRHVFHRKIYRRYERLVDFTITSTIRLTTTILLTNHDLASDIRADVHFFCCYDGLENWTPGLVPEAVDTT</sequence>
<feature type="compositionally biased region" description="Polar residues" evidence="14">
    <location>
        <begin position="749"/>
        <end position="768"/>
    </location>
</feature>
<feature type="domain" description="SWEET-like" evidence="17">
    <location>
        <begin position="401"/>
        <end position="508"/>
    </location>
</feature>
<feature type="compositionally biased region" description="Polar residues" evidence="14">
    <location>
        <begin position="573"/>
        <end position="585"/>
    </location>
</feature>
<dbReference type="GO" id="GO:0061630">
    <property type="term" value="F:ubiquitin protein ligase activity"/>
    <property type="evidence" value="ECO:0007669"/>
    <property type="project" value="UniProtKB-EC"/>
</dbReference>
<evidence type="ECO:0000256" key="1">
    <source>
        <dbReference type="ARBA" id="ARBA00000900"/>
    </source>
</evidence>
<evidence type="ECO:0000256" key="7">
    <source>
        <dbReference type="ARBA" id="ARBA00022723"/>
    </source>
</evidence>
<evidence type="ECO:0000256" key="11">
    <source>
        <dbReference type="ARBA" id="ARBA00022833"/>
    </source>
</evidence>
<feature type="transmembrane region" description="Helical" evidence="15">
    <location>
        <begin position="463"/>
        <end position="484"/>
    </location>
</feature>
<accession>A0A8H3J4K0</accession>
<keyword evidence="11" id="KW-0862">Zinc</keyword>
<dbReference type="InterPro" id="IPR050731">
    <property type="entry name" value="HRD1_E3_ubiq-ligases"/>
</dbReference>
<protein>
    <recommendedName>
        <fullName evidence="4">RING-type E3 ubiquitin transferase</fullName>
        <ecNumber evidence="4">2.3.2.27</ecNumber>
    </recommendedName>
</protein>
<dbReference type="Pfam" id="PF11145">
    <property type="entry name" value="DUF2921"/>
    <property type="match status" value="2"/>
</dbReference>
<feature type="chain" id="PRO_5034937678" description="RING-type E3 ubiquitin transferase" evidence="16">
    <location>
        <begin position="25"/>
        <end position="895"/>
    </location>
</feature>
<dbReference type="EMBL" id="CAJPDT010000134">
    <property type="protein sequence ID" value="CAF9940645.1"/>
    <property type="molecule type" value="Genomic_DNA"/>
</dbReference>
<evidence type="ECO:0000256" key="14">
    <source>
        <dbReference type="SAM" id="MobiDB-lite"/>
    </source>
</evidence>
<evidence type="ECO:0000313" key="18">
    <source>
        <dbReference type="EMBL" id="CAF9940645.1"/>
    </source>
</evidence>
<keyword evidence="8 16" id="KW-0732">Signal</keyword>
<comment type="catalytic activity">
    <reaction evidence="1">
        <text>S-ubiquitinyl-[E2 ubiquitin-conjugating enzyme]-L-cysteine + [acceptor protein]-L-lysine = [E2 ubiquitin-conjugating enzyme]-L-cysteine + N(6)-ubiquitinyl-[acceptor protein]-L-lysine.</text>
        <dbReference type="EC" id="2.3.2.27"/>
    </reaction>
</comment>
<name>A0A8H3J4K0_9LECA</name>
<keyword evidence="19" id="KW-1185">Reference proteome</keyword>
<evidence type="ECO:0000256" key="3">
    <source>
        <dbReference type="ARBA" id="ARBA00004906"/>
    </source>
</evidence>
<comment type="pathway">
    <text evidence="3">Protein modification; protein ubiquitination.</text>
</comment>
<feature type="transmembrane region" description="Helical" evidence="15">
    <location>
        <begin position="602"/>
        <end position="620"/>
    </location>
</feature>
<evidence type="ECO:0000256" key="8">
    <source>
        <dbReference type="ARBA" id="ARBA00022729"/>
    </source>
</evidence>
<evidence type="ECO:0000256" key="5">
    <source>
        <dbReference type="ARBA" id="ARBA00022679"/>
    </source>
</evidence>
<feature type="compositionally biased region" description="Basic and acidic residues" evidence="14">
    <location>
        <begin position="498"/>
        <end position="508"/>
    </location>
</feature>
<dbReference type="AlphaFoldDB" id="A0A8H3J4K0"/>
<feature type="region of interest" description="Disordered" evidence="14">
    <location>
        <begin position="498"/>
        <end position="529"/>
    </location>
</feature>
<dbReference type="OrthoDB" id="9984778at2759"/>
<comment type="caution">
    <text evidence="18">The sequence shown here is derived from an EMBL/GenBank/DDBJ whole genome shotgun (WGS) entry which is preliminary data.</text>
</comment>
<evidence type="ECO:0000256" key="16">
    <source>
        <dbReference type="SAM" id="SignalP"/>
    </source>
</evidence>
<feature type="transmembrane region" description="Helical" evidence="15">
    <location>
        <begin position="665"/>
        <end position="684"/>
    </location>
</feature>
<feature type="transmembrane region" description="Helical" evidence="15">
    <location>
        <begin position="435"/>
        <end position="457"/>
    </location>
</feature>
<evidence type="ECO:0000256" key="10">
    <source>
        <dbReference type="ARBA" id="ARBA00022786"/>
    </source>
</evidence>
<keyword evidence="10" id="KW-0833">Ubl conjugation pathway</keyword>
<comment type="subcellular location">
    <subcellularLocation>
        <location evidence="2">Endomembrane system</location>
        <topology evidence="2">Multi-pass membrane protein</topology>
    </subcellularLocation>
</comment>
<feature type="domain" description="SWEET-like" evidence="17">
    <location>
        <begin position="586"/>
        <end position="719"/>
    </location>
</feature>
<dbReference type="GO" id="GO:0008270">
    <property type="term" value="F:zinc ion binding"/>
    <property type="evidence" value="ECO:0007669"/>
    <property type="project" value="UniProtKB-KW"/>
</dbReference>
<evidence type="ECO:0000256" key="12">
    <source>
        <dbReference type="ARBA" id="ARBA00022989"/>
    </source>
</evidence>
<dbReference type="PANTHER" id="PTHR22763">
    <property type="entry name" value="RING ZINC FINGER PROTEIN"/>
    <property type="match status" value="1"/>
</dbReference>
<evidence type="ECO:0000256" key="4">
    <source>
        <dbReference type="ARBA" id="ARBA00012483"/>
    </source>
</evidence>
<evidence type="ECO:0000256" key="13">
    <source>
        <dbReference type="ARBA" id="ARBA00023136"/>
    </source>
</evidence>
<gene>
    <name evidence="18" type="ORF">IMSHALPRED_002107</name>
</gene>
<evidence type="ECO:0000256" key="9">
    <source>
        <dbReference type="ARBA" id="ARBA00022771"/>
    </source>
</evidence>
<keyword evidence="5" id="KW-0808">Transferase</keyword>
<feature type="transmembrane region" description="Helical" evidence="15">
    <location>
        <begin position="626"/>
        <end position="644"/>
    </location>
</feature>
<feature type="region of interest" description="Disordered" evidence="14">
    <location>
        <begin position="554"/>
        <end position="585"/>
    </location>
</feature>
<dbReference type="InterPro" id="IPR021319">
    <property type="entry name" value="DUF2921"/>
</dbReference>
<dbReference type="EC" id="2.3.2.27" evidence="4"/>
<keyword evidence="6 15" id="KW-0812">Transmembrane</keyword>
<organism evidence="18 19">
    <name type="scientific">Imshaugia aleurites</name>
    <dbReference type="NCBI Taxonomy" id="172621"/>
    <lineage>
        <taxon>Eukaryota</taxon>
        <taxon>Fungi</taxon>
        <taxon>Dikarya</taxon>
        <taxon>Ascomycota</taxon>
        <taxon>Pezizomycotina</taxon>
        <taxon>Lecanoromycetes</taxon>
        <taxon>OSLEUM clade</taxon>
        <taxon>Lecanoromycetidae</taxon>
        <taxon>Lecanorales</taxon>
        <taxon>Lecanorineae</taxon>
        <taxon>Parmeliaceae</taxon>
        <taxon>Imshaugia</taxon>
    </lineage>
</organism>
<evidence type="ECO:0000256" key="2">
    <source>
        <dbReference type="ARBA" id="ARBA00004127"/>
    </source>
</evidence>